<evidence type="ECO:0000313" key="2">
    <source>
        <dbReference type="EMBL" id="BBE31731.1"/>
    </source>
</evidence>
<accession>A0A7G1G5P5</accession>
<feature type="domain" description="DZANK-type" evidence="1">
    <location>
        <begin position="8"/>
        <end position="52"/>
    </location>
</feature>
<keyword evidence="3" id="KW-1185">Reference proteome</keyword>
<dbReference type="EMBL" id="AP018712">
    <property type="protein sequence ID" value="BBE31731.1"/>
    <property type="molecule type" value="Genomic_DNA"/>
</dbReference>
<proteinExistence type="predicted"/>
<dbReference type="RefSeq" id="WP_190614470.1">
    <property type="nucleotide sequence ID" value="NZ_AP018712.1"/>
</dbReference>
<reference evidence="2 3" key="1">
    <citation type="submission" date="2018-06" db="EMBL/GenBank/DDBJ databases">
        <title>Genome sequencing of Oceanotoga sp. sy52.</title>
        <authorList>
            <person name="Mori K."/>
        </authorList>
    </citation>
    <scope>NUCLEOTIDE SEQUENCE [LARGE SCALE GENOMIC DNA]</scope>
    <source>
        <strain evidence="3">sy52</strain>
    </source>
</reference>
<dbReference type="InParanoid" id="A0A7G1G5P5"/>
<name>A0A7G1G5P5_9BACT</name>
<gene>
    <name evidence="2" type="ORF">OSSY52_18720</name>
</gene>
<organism evidence="2 3">
    <name type="scientific">Tepiditoga spiralis</name>
    <dbReference type="NCBI Taxonomy" id="2108365"/>
    <lineage>
        <taxon>Bacteria</taxon>
        <taxon>Thermotogati</taxon>
        <taxon>Thermotogota</taxon>
        <taxon>Thermotogae</taxon>
        <taxon>Petrotogales</taxon>
        <taxon>Petrotogaceae</taxon>
        <taxon>Tepiditoga</taxon>
    </lineage>
</organism>
<dbReference type="Proteomes" id="UP000516361">
    <property type="component" value="Chromosome"/>
</dbReference>
<evidence type="ECO:0000313" key="3">
    <source>
        <dbReference type="Proteomes" id="UP000516361"/>
    </source>
</evidence>
<dbReference type="InterPro" id="IPR025874">
    <property type="entry name" value="DZR"/>
</dbReference>
<dbReference type="AlphaFoldDB" id="A0A7G1G5P5"/>
<dbReference type="KEGG" id="ocy:OSSY52_18720"/>
<sequence>MTSGWKKCPNCGEEVRDYNRKCFNCGWIFYKKKCPRCGKYMDDSTKECPRCGWYFYWNEYIGEDDGCYENYEDDNDYEENYENDWDFLTDLASDVSGIDSDYIGNAGDILDDYGY</sequence>
<dbReference type="Pfam" id="PF12773">
    <property type="entry name" value="DZR"/>
    <property type="match status" value="1"/>
</dbReference>
<protein>
    <recommendedName>
        <fullName evidence="1">DZANK-type domain-containing protein</fullName>
    </recommendedName>
</protein>
<evidence type="ECO:0000259" key="1">
    <source>
        <dbReference type="Pfam" id="PF12773"/>
    </source>
</evidence>